<dbReference type="GO" id="GO:0061512">
    <property type="term" value="P:protein localization to cilium"/>
    <property type="evidence" value="ECO:0007669"/>
    <property type="project" value="TreeGrafter"/>
</dbReference>
<dbReference type="PANTHER" id="PTHR12764:SF4">
    <property type="entry name" value="INTRAFLAGELLAR TRANSPORT PROTEIN 122 HOMOLOG"/>
    <property type="match status" value="1"/>
</dbReference>
<keyword evidence="1" id="KW-0853">WD repeat</keyword>
<evidence type="ECO:0000313" key="4">
    <source>
        <dbReference type="EMBL" id="CAI8057295.1"/>
    </source>
</evidence>
<dbReference type="GO" id="GO:0097730">
    <property type="term" value="C:non-motile cilium"/>
    <property type="evidence" value="ECO:0007669"/>
    <property type="project" value="TreeGrafter"/>
</dbReference>
<dbReference type="GO" id="GO:0030991">
    <property type="term" value="C:intraciliary transport particle A"/>
    <property type="evidence" value="ECO:0007669"/>
    <property type="project" value="TreeGrafter"/>
</dbReference>
<feature type="compositionally biased region" description="Basic residues" evidence="3">
    <location>
        <begin position="35"/>
        <end position="50"/>
    </location>
</feature>
<dbReference type="GO" id="GO:0035721">
    <property type="term" value="P:intraciliary retrograde transport"/>
    <property type="evidence" value="ECO:0007669"/>
    <property type="project" value="TreeGrafter"/>
</dbReference>
<evidence type="ECO:0000256" key="2">
    <source>
        <dbReference type="ARBA" id="ARBA00022737"/>
    </source>
</evidence>
<evidence type="ECO:0000256" key="1">
    <source>
        <dbReference type="ARBA" id="ARBA00022574"/>
    </source>
</evidence>
<feature type="compositionally biased region" description="Low complexity" evidence="3">
    <location>
        <begin position="110"/>
        <end position="120"/>
    </location>
</feature>
<sequence>MEIYLKGYGENYGGVSSQSPQLEISTEGGEGERWCRKKRPKEKKNKKKAKSSSQEDSSPVRSTGSLDNTESLKHPRKSKSFRKLPNLLLGKSRKKQGVASMEKTPPPTPAWTEETLPTPTVASDSTAKVVDDKEETAVLLCKHRWEVAQDQRDAYRIVCLGVTEEDWRFWLLVAFEVSYLPLNTHWMWRVDLEVAKKSFLRLRDLKVTWRIHSIEAFGLVRKHPQIAGCVSPIATWLIENDRFDEAQEVIPNRWYQTLTRAGREEEALHLLEELAENCRF</sequence>
<dbReference type="Proteomes" id="UP001174909">
    <property type="component" value="Unassembled WGS sequence"/>
</dbReference>
<comment type="caution">
    <text evidence="4">The sequence shown here is derived from an EMBL/GenBank/DDBJ whole genome shotgun (WGS) entry which is preliminary data.</text>
</comment>
<accession>A0AA35XLX2</accession>
<feature type="region of interest" description="Disordered" evidence="3">
    <location>
        <begin position="9"/>
        <end position="78"/>
    </location>
</feature>
<feature type="region of interest" description="Disordered" evidence="3">
    <location>
        <begin position="92"/>
        <end position="127"/>
    </location>
</feature>
<dbReference type="PANTHER" id="PTHR12764">
    <property type="entry name" value="WD REPEAT DOMAIN-RELATED"/>
    <property type="match status" value="1"/>
</dbReference>
<protein>
    <submittedName>
        <fullName evidence="4">Intraflagellar transport protein 122 homolog</fullName>
    </submittedName>
</protein>
<evidence type="ECO:0000256" key="3">
    <source>
        <dbReference type="SAM" id="MobiDB-lite"/>
    </source>
</evidence>
<reference evidence="4" key="1">
    <citation type="submission" date="2023-03" db="EMBL/GenBank/DDBJ databases">
        <authorList>
            <person name="Steffen K."/>
            <person name="Cardenas P."/>
        </authorList>
    </citation>
    <scope>NUCLEOTIDE SEQUENCE</scope>
</reference>
<feature type="compositionally biased region" description="Polar residues" evidence="3">
    <location>
        <begin position="14"/>
        <end position="24"/>
    </location>
</feature>
<feature type="compositionally biased region" description="Polar residues" evidence="3">
    <location>
        <begin position="51"/>
        <end position="69"/>
    </location>
</feature>
<proteinExistence type="predicted"/>
<dbReference type="GO" id="GO:1905515">
    <property type="term" value="P:non-motile cilium assembly"/>
    <property type="evidence" value="ECO:0007669"/>
    <property type="project" value="TreeGrafter"/>
</dbReference>
<dbReference type="AlphaFoldDB" id="A0AA35XLX2"/>
<evidence type="ECO:0000313" key="5">
    <source>
        <dbReference type="Proteomes" id="UP001174909"/>
    </source>
</evidence>
<gene>
    <name evidence="4" type="ORF">GBAR_LOCUS31231</name>
</gene>
<keyword evidence="2" id="KW-0677">Repeat</keyword>
<keyword evidence="5" id="KW-1185">Reference proteome</keyword>
<name>A0AA35XLX2_GEOBA</name>
<dbReference type="InterPro" id="IPR039857">
    <property type="entry name" value="Ift122/121"/>
</dbReference>
<dbReference type="EMBL" id="CASHTH010004434">
    <property type="protein sequence ID" value="CAI8057295.1"/>
    <property type="molecule type" value="Genomic_DNA"/>
</dbReference>
<organism evidence="4 5">
    <name type="scientific">Geodia barretti</name>
    <name type="common">Barrett's horny sponge</name>
    <dbReference type="NCBI Taxonomy" id="519541"/>
    <lineage>
        <taxon>Eukaryota</taxon>
        <taxon>Metazoa</taxon>
        <taxon>Porifera</taxon>
        <taxon>Demospongiae</taxon>
        <taxon>Heteroscleromorpha</taxon>
        <taxon>Tetractinellida</taxon>
        <taxon>Astrophorina</taxon>
        <taxon>Geodiidae</taxon>
        <taxon>Geodia</taxon>
    </lineage>
</organism>